<feature type="region of interest" description="Disordered" evidence="1">
    <location>
        <begin position="113"/>
        <end position="146"/>
    </location>
</feature>
<dbReference type="EMBL" id="BPQB01000019">
    <property type="protein sequence ID" value="GJE90927.1"/>
    <property type="molecule type" value="Genomic_DNA"/>
</dbReference>
<organism evidence="2 3">
    <name type="scientific">Phanerochaete sordida</name>
    <dbReference type="NCBI Taxonomy" id="48140"/>
    <lineage>
        <taxon>Eukaryota</taxon>
        <taxon>Fungi</taxon>
        <taxon>Dikarya</taxon>
        <taxon>Basidiomycota</taxon>
        <taxon>Agaricomycotina</taxon>
        <taxon>Agaricomycetes</taxon>
        <taxon>Polyporales</taxon>
        <taxon>Phanerochaetaceae</taxon>
        <taxon>Phanerochaete</taxon>
    </lineage>
</organism>
<dbReference type="OrthoDB" id="2798025at2759"/>
<evidence type="ECO:0000313" key="3">
    <source>
        <dbReference type="Proteomes" id="UP000703269"/>
    </source>
</evidence>
<feature type="region of interest" description="Disordered" evidence="1">
    <location>
        <begin position="1"/>
        <end position="36"/>
    </location>
</feature>
<reference evidence="2 3" key="1">
    <citation type="submission" date="2021-08" db="EMBL/GenBank/DDBJ databases">
        <title>Draft Genome Sequence of Phanerochaete sordida strain YK-624.</title>
        <authorList>
            <person name="Mori T."/>
            <person name="Dohra H."/>
            <person name="Suzuki T."/>
            <person name="Kawagishi H."/>
            <person name="Hirai H."/>
        </authorList>
    </citation>
    <scope>NUCLEOTIDE SEQUENCE [LARGE SCALE GENOMIC DNA]</scope>
    <source>
        <strain evidence="2 3">YK-624</strain>
    </source>
</reference>
<evidence type="ECO:0000256" key="1">
    <source>
        <dbReference type="SAM" id="MobiDB-lite"/>
    </source>
</evidence>
<dbReference type="AlphaFoldDB" id="A0A9P3LEF2"/>
<proteinExistence type="predicted"/>
<accession>A0A9P3LEF2</accession>
<name>A0A9P3LEF2_9APHY</name>
<dbReference type="Proteomes" id="UP000703269">
    <property type="component" value="Unassembled WGS sequence"/>
</dbReference>
<gene>
    <name evidence="2" type="ORF">PsYK624_070740</name>
</gene>
<evidence type="ECO:0000313" key="2">
    <source>
        <dbReference type="EMBL" id="GJE90927.1"/>
    </source>
</evidence>
<sequence>MTRTSSRNLASPGKRPASDSISSPAQPLPPSPILEEPSTGLLHIATAPPTSKHKKARVTVRVSQPVECDRCGYVLHILPKEDVVERLASHYRAARCQKAARGRMRRLTLEANAAAGGSVPPSPVSPLDSATPSSAAATDDGDTLASPLSPAGAAHVSCFQCGAYVELAGARYHVGQHVLRALLGVKERLKAKINPGTACGFCGRSGTCRLILPDEALQAPPDAQDVELVFSCERARMTSHDQARTYSRESPSTNVPVACAICLDAHDAVVDGAVHWKFGIFHHIRTAHPEHWDANAQRVKNIPETFVPFISVTARELKEVAPDATLAYPGPVIGR</sequence>
<protein>
    <submittedName>
        <fullName evidence="2">Uncharacterized protein</fullName>
    </submittedName>
</protein>
<keyword evidence="3" id="KW-1185">Reference proteome</keyword>
<comment type="caution">
    <text evidence="2">The sequence shown here is derived from an EMBL/GenBank/DDBJ whole genome shotgun (WGS) entry which is preliminary data.</text>
</comment>